<organism evidence="2 4">
    <name type="scientific">Leptospira perolatii</name>
    <dbReference type="NCBI Taxonomy" id="2023191"/>
    <lineage>
        <taxon>Bacteria</taxon>
        <taxon>Pseudomonadati</taxon>
        <taxon>Spirochaetota</taxon>
        <taxon>Spirochaetia</taxon>
        <taxon>Leptospirales</taxon>
        <taxon>Leptospiraceae</taxon>
        <taxon>Leptospira</taxon>
    </lineage>
</organism>
<dbReference type="EMBL" id="NPDZ01000003">
    <property type="protein sequence ID" value="PJZ73747.1"/>
    <property type="molecule type" value="Genomic_DNA"/>
</dbReference>
<protein>
    <recommendedName>
        <fullName evidence="5">Sel1 repeat family protein</fullName>
    </recommendedName>
</protein>
<name>A0A2M9ZNV5_9LEPT</name>
<comment type="caution">
    <text evidence="2">The sequence shown here is derived from an EMBL/GenBank/DDBJ whole genome shotgun (WGS) entry which is preliminary data.</text>
</comment>
<proteinExistence type="predicted"/>
<evidence type="ECO:0000313" key="1">
    <source>
        <dbReference type="EMBL" id="PJZ70851.1"/>
    </source>
</evidence>
<evidence type="ECO:0000313" key="2">
    <source>
        <dbReference type="EMBL" id="PJZ73747.1"/>
    </source>
</evidence>
<gene>
    <name evidence="1" type="ORF">CH360_04890</name>
    <name evidence="2" type="ORF">CH373_06160</name>
</gene>
<dbReference type="SUPFAM" id="SSF81901">
    <property type="entry name" value="HCP-like"/>
    <property type="match status" value="1"/>
</dbReference>
<dbReference type="InterPro" id="IPR006597">
    <property type="entry name" value="Sel1-like"/>
</dbReference>
<reference evidence="3 4" key="1">
    <citation type="submission" date="2017-07" db="EMBL/GenBank/DDBJ databases">
        <title>Leptospira spp. isolated from tropical soils.</title>
        <authorList>
            <person name="Thibeaux R."/>
            <person name="Iraola G."/>
            <person name="Ferres I."/>
            <person name="Bierque E."/>
            <person name="Girault D."/>
            <person name="Soupe-Gilbert M.-E."/>
            <person name="Picardeau M."/>
            <person name="Goarant C."/>
        </authorList>
    </citation>
    <scope>NUCLEOTIDE SEQUENCE [LARGE SCALE GENOMIC DNA]</scope>
    <source>
        <strain evidence="2 4">FH1-B-B1</strain>
        <strain evidence="1 3">FH1-B-C1</strain>
    </source>
</reference>
<dbReference type="EMBL" id="NPDY01000002">
    <property type="protein sequence ID" value="PJZ70851.1"/>
    <property type="molecule type" value="Genomic_DNA"/>
</dbReference>
<accession>A0A2M9ZNV5</accession>
<keyword evidence="3" id="KW-1185">Reference proteome</keyword>
<dbReference type="SMART" id="SM00671">
    <property type="entry name" value="SEL1"/>
    <property type="match status" value="1"/>
</dbReference>
<dbReference type="InterPro" id="IPR011990">
    <property type="entry name" value="TPR-like_helical_dom_sf"/>
</dbReference>
<dbReference type="AlphaFoldDB" id="A0A2M9ZNV5"/>
<sequence>MSWFSHIKQMEESKSNLFFSKEPSKALFFRVVPIRDYSINSGKRIEKCQMQKGDLNSLRLAAEQGHALAQYYLGLHFLEGVGVEQSDAEAVKWLREAYLSGKPPAWSKAREALKFTEPTKEYRCPKCLSTNVEVGYAYMFKYECKDCGKWIIAPSSMDAEACEWDNPGYQRDVTG</sequence>
<dbReference type="Proteomes" id="UP000231990">
    <property type="component" value="Unassembled WGS sequence"/>
</dbReference>
<dbReference type="Gene3D" id="1.25.40.10">
    <property type="entry name" value="Tetratricopeptide repeat domain"/>
    <property type="match status" value="1"/>
</dbReference>
<dbReference type="Proteomes" id="UP000231962">
    <property type="component" value="Unassembled WGS sequence"/>
</dbReference>
<evidence type="ECO:0000313" key="4">
    <source>
        <dbReference type="Proteomes" id="UP000231990"/>
    </source>
</evidence>
<evidence type="ECO:0008006" key="5">
    <source>
        <dbReference type="Google" id="ProtNLM"/>
    </source>
</evidence>
<evidence type="ECO:0000313" key="3">
    <source>
        <dbReference type="Proteomes" id="UP000231962"/>
    </source>
</evidence>